<name>A0A4Y2BPK8_ARAVE</name>
<evidence type="ECO:0000313" key="2">
    <source>
        <dbReference type="Proteomes" id="UP000499080"/>
    </source>
</evidence>
<accession>A0A4Y2BPK8</accession>
<comment type="caution">
    <text evidence="1">The sequence shown here is derived from an EMBL/GenBank/DDBJ whole genome shotgun (WGS) entry which is preliminary data.</text>
</comment>
<protein>
    <submittedName>
        <fullName evidence="1">Uncharacterized protein</fullName>
    </submittedName>
</protein>
<sequence>MRKFLIPSIDLHDPTWGPGSDNQIGKVGNCLEVPRPRDILWDFQDNLILHFRFIYKDRDLEHIQAEIKYRLNFKTLLAAPVPRPAPTLLSTDPCTSLLRGSQPLLFQF</sequence>
<evidence type="ECO:0000313" key="1">
    <source>
        <dbReference type="EMBL" id="GBL93216.1"/>
    </source>
</evidence>
<reference evidence="1 2" key="1">
    <citation type="journal article" date="2019" name="Sci. Rep.">
        <title>Orb-weaving spider Araneus ventricosus genome elucidates the spidroin gene catalogue.</title>
        <authorList>
            <person name="Kono N."/>
            <person name="Nakamura H."/>
            <person name="Ohtoshi R."/>
            <person name="Moran D.A.P."/>
            <person name="Shinohara A."/>
            <person name="Yoshida Y."/>
            <person name="Fujiwara M."/>
            <person name="Mori M."/>
            <person name="Tomita M."/>
            <person name="Arakawa K."/>
        </authorList>
    </citation>
    <scope>NUCLEOTIDE SEQUENCE [LARGE SCALE GENOMIC DNA]</scope>
</reference>
<keyword evidence="2" id="KW-1185">Reference proteome</keyword>
<proteinExistence type="predicted"/>
<dbReference type="Proteomes" id="UP000499080">
    <property type="component" value="Unassembled WGS sequence"/>
</dbReference>
<organism evidence="1 2">
    <name type="scientific">Araneus ventricosus</name>
    <name type="common">Orbweaver spider</name>
    <name type="synonym">Epeira ventricosa</name>
    <dbReference type="NCBI Taxonomy" id="182803"/>
    <lineage>
        <taxon>Eukaryota</taxon>
        <taxon>Metazoa</taxon>
        <taxon>Ecdysozoa</taxon>
        <taxon>Arthropoda</taxon>
        <taxon>Chelicerata</taxon>
        <taxon>Arachnida</taxon>
        <taxon>Araneae</taxon>
        <taxon>Araneomorphae</taxon>
        <taxon>Entelegynae</taxon>
        <taxon>Araneoidea</taxon>
        <taxon>Araneidae</taxon>
        <taxon>Araneus</taxon>
    </lineage>
</organism>
<dbReference type="AlphaFoldDB" id="A0A4Y2BPK8"/>
<gene>
    <name evidence="1" type="ORF">AVEN_42663_1</name>
</gene>
<dbReference type="EMBL" id="BGPR01000092">
    <property type="protein sequence ID" value="GBL93216.1"/>
    <property type="molecule type" value="Genomic_DNA"/>
</dbReference>